<reference evidence="2 3" key="1">
    <citation type="submission" date="2016-06" db="EMBL/GenBank/DDBJ databases">
        <authorList>
            <person name="Kjaerup R.B."/>
            <person name="Dalgaard T.S."/>
            <person name="Juul-Madsen H.R."/>
        </authorList>
    </citation>
    <scope>NUCLEOTIDE SEQUENCE [LARGE SCALE GENOMIC DNA]</scope>
    <source>
        <strain evidence="2 3">GCSL-Mp3</strain>
    </source>
</reference>
<sequence>MWAAVIVLVLVSGYYYVDSHLPSKYKLNKAVGWNAYFHVALKGSIFLIQGAALSLFIVFSFYLVMWLLNIPTYLFDLYHPFTFASDIASFRISGMSTWTALWLTMTILISVGNTVEAQKNNRSPAKRIEGFREIAKDNAIEGIILESLDKVQDGLLLLVTLKSRKVYAGMVDAARFEGMDTNSLVLIPFMSGYRDKDTLSFKVEHNYTSHYAKENITFESEPLSLYQFRHVLPYDQIESFSLFNVNTYIKFQQASDDNDDNEPQDKIEQ</sequence>
<accession>A0A1B8H6P6</accession>
<evidence type="ECO:0000313" key="3">
    <source>
        <dbReference type="Proteomes" id="UP000092247"/>
    </source>
</evidence>
<dbReference type="Proteomes" id="UP000092247">
    <property type="component" value="Unassembled WGS sequence"/>
</dbReference>
<evidence type="ECO:0000313" key="2">
    <source>
        <dbReference type="EMBL" id="OBU04740.1"/>
    </source>
</evidence>
<protein>
    <submittedName>
        <fullName evidence="2">Uncharacterized protein</fullName>
    </submittedName>
</protein>
<evidence type="ECO:0000256" key="1">
    <source>
        <dbReference type="SAM" id="Phobius"/>
    </source>
</evidence>
<proteinExistence type="predicted"/>
<feature type="transmembrane region" description="Helical" evidence="1">
    <location>
        <begin position="43"/>
        <end position="68"/>
    </location>
</feature>
<keyword evidence="1" id="KW-0472">Membrane</keyword>
<name>A0A1B8H6P6_9GAMM</name>
<dbReference type="EMBL" id="LZEX01000034">
    <property type="protein sequence ID" value="OBU04740.1"/>
    <property type="molecule type" value="Genomic_DNA"/>
</dbReference>
<keyword evidence="1" id="KW-0812">Transmembrane</keyword>
<gene>
    <name evidence="2" type="ORF">AYY17_07480</name>
</gene>
<keyword evidence="1" id="KW-1133">Transmembrane helix</keyword>
<dbReference type="AlphaFoldDB" id="A0A1B8H6P6"/>
<feature type="transmembrane region" description="Helical" evidence="1">
    <location>
        <begin position="89"/>
        <end position="112"/>
    </location>
</feature>
<organism evidence="2 3">
    <name type="scientific">Morganella psychrotolerans</name>
    <dbReference type="NCBI Taxonomy" id="368603"/>
    <lineage>
        <taxon>Bacteria</taxon>
        <taxon>Pseudomonadati</taxon>
        <taxon>Pseudomonadota</taxon>
        <taxon>Gammaproteobacteria</taxon>
        <taxon>Enterobacterales</taxon>
        <taxon>Morganellaceae</taxon>
        <taxon>Morganella</taxon>
    </lineage>
</organism>
<comment type="caution">
    <text evidence="2">The sequence shown here is derived from an EMBL/GenBank/DDBJ whole genome shotgun (WGS) entry which is preliminary data.</text>
</comment>
<dbReference type="RefSeq" id="WP_067424602.1">
    <property type="nucleotide sequence ID" value="NZ_LZEX01000034.1"/>
</dbReference>